<evidence type="ECO:0000256" key="1">
    <source>
        <dbReference type="ARBA" id="ARBA00004123"/>
    </source>
</evidence>
<name>A0ABM0GLC6_SACKO</name>
<evidence type="ECO:0000256" key="6">
    <source>
        <dbReference type="SAM" id="MobiDB-lite"/>
    </source>
</evidence>
<keyword evidence="4" id="KW-0804">Transcription</keyword>
<accession>A0ABM0GLC6</accession>
<dbReference type="PANTHER" id="PTHR13114">
    <property type="entry name" value="MEDIATOR OF RNA POLYMERASE II TRANSCRIPTION SUBUNIT 17"/>
    <property type="match status" value="1"/>
</dbReference>
<dbReference type="Proteomes" id="UP000694865">
    <property type="component" value="Unplaced"/>
</dbReference>
<evidence type="ECO:0000256" key="4">
    <source>
        <dbReference type="ARBA" id="ARBA00023163"/>
    </source>
</evidence>
<evidence type="ECO:0000313" key="7">
    <source>
        <dbReference type="Proteomes" id="UP000694865"/>
    </source>
</evidence>
<proteinExistence type="inferred from homology"/>
<feature type="region of interest" description="Disordered" evidence="6">
    <location>
        <begin position="50"/>
        <end position="71"/>
    </location>
</feature>
<evidence type="ECO:0000256" key="5">
    <source>
        <dbReference type="ARBA" id="ARBA00023242"/>
    </source>
</evidence>
<keyword evidence="3" id="KW-0805">Transcription regulation</keyword>
<dbReference type="RefSeq" id="XP_002732468.2">
    <property type="nucleotide sequence ID" value="XM_002732422.2"/>
</dbReference>
<gene>
    <name evidence="8" type="primary">LOC100375757</name>
</gene>
<keyword evidence="7" id="KW-1185">Reference proteome</keyword>
<feature type="compositionally biased region" description="Basic and acidic residues" evidence="6">
    <location>
        <begin position="50"/>
        <end position="65"/>
    </location>
</feature>
<protein>
    <submittedName>
        <fullName evidence="8">Mediator of RNA polymerase II transcription subunit 17-like</fullName>
    </submittedName>
</protein>
<feature type="non-terminal residue" evidence="8">
    <location>
        <position position="343"/>
    </location>
</feature>
<dbReference type="PANTHER" id="PTHR13114:SF7">
    <property type="entry name" value="MEDIATOR OF RNA POLYMERASE II TRANSCRIPTION SUBUNIT 17"/>
    <property type="match status" value="1"/>
</dbReference>
<dbReference type="GeneID" id="100375757"/>
<evidence type="ECO:0000256" key="2">
    <source>
        <dbReference type="ARBA" id="ARBA00005635"/>
    </source>
</evidence>
<organism evidence="7 8">
    <name type="scientific">Saccoglossus kowalevskii</name>
    <name type="common">Acorn worm</name>
    <dbReference type="NCBI Taxonomy" id="10224"/>
    <lineage>
        <taxon>Eukaryota</taxon>
        <taxon>Metazoa</taxon>
        <taxon>Hemichordata</taxon>
        <taxon>Enteropneusta</taxon>
        <taxon>Harrimaniidae</taxon>
        <taxon>Saccoglossus</taxon>
    </lineage>
</organism>
<dbReference type="InterPro" id="IPR019313">
    <property type="entry name" value="Mediator_Med17"/>
</dbReference>
<comment type="similarity">
    <text evidence="2">Belongs to the Mediator complex subunit 17 family.</text>
</comment>
<sequence>MAASGVKVSVEPVLEHQIQEVALDGQETYVTPLSMSENLTKLAHKIDFGKSDEDEVSGEKEKDEELTPFQPPQWPWESVRNKLRNAFTEVCVLADVLSIAKETRYMVLDEVSQEEAISKPALQLLAKKRSLSGAAQILVEGAGRLFKSQVVSGSLKSNKHDFHVELLKLHQNWRLKRVGKNIIGDLSFKTAGSRFWHTGAFEVSKAIENGATPGQKYPLEITVPSDLEGKSYIHVCVQPEGTDLAQAGLFHCLRGRVPSESLWQEKLEAAQTVLFCKELFAQLAREAVQLKAPIPHLVVGNQIVSHVFPGIQLRITLCHETNIEKKVGTPTLLLHPTNIHVTN</sequence>
<evidence type="ECO:0000256" key="3">
    <source>
        <dbReference type="ARBA" id="ARBA00023015"/>
    </source>
</evidence>
<keyword evidence="5" id="KW-0539">Nucleus</keyword>
<comment type="subcellular location">
    <subcellularLocation>
        <location evidence="1">Nucleus</location>
    </subcellularLocation>
</comment>
<evidence type="ECO:0000313" key="8">
    <source>
        <dbReference type="RefSeq" id="XP_002732468.2"/>
    </source>
</evidence>
<reference evidence="8" key="1">
    <citation type="submission" date="2025-08" db="UniProtKB">
        <authorList>
            <consortium name="RefSeq"/>
        </authorList>
    </citation>
    <scope>IDENTIFICATION</scope>
    <source>
        <tissue evidence="8">Testes</tissue>
    </source>
</reference>